<reference evidence="1" key="1">
    <citation type="journal article" date="2014" name="Int. J. Syst. Evol. Microbiol.">
        <title>Complete genome sequence of Corynebacterium casei LMG S-19264T (=DSM 44701T), isolated from a smear-ripened cheese.</title>
        <authorList>
            <consortium name="US DOE Joint Genome Institute (JGI-PGF)"/>
            <person name="Walter F."/>
            <person name="Albersmeier A."/>
            <person name="Kalinowski J."/>
            <person name="Ruckert C."/>
        </authorList>
    </citation>
    <scope>NUCLEOTIDE SEQUENCE</scope>
    <source>
        <strain evidence="1">CGMCC 4.7201</strain>
    </source>
</reference>
<dbReference type="Pfam" id="PF08798">
    <property type="entry name" value="CRISPR_assoc"/>
    <property type="match status" value="1"/>
</dbReference>
<dbReference type="SUPFAM" id="SSF117987">
    <property type="entry name" value="CRISPR-associated protein"/>
    <property type="match status" value="2"/>
</dbReference>
<dbReference type="RefSeq" id="WP_189135428.1">
    <property type="nucleotide sequence ID" value="NZ_BMMS01000043.1"/>
</dbReference>
<keyword evidence="2" id="KW-1185">Reference proteome</keyword>
<protein>
    <submittedName>
        <fullName evidence="1">Type I-E CRISPR-associated protein Cas6/Cse3/CasE</fullName>
    </submittedName>
</protein>
<dbReference type="InterPro" id="IPR010179">
    <property type="entry name" value="CRISPR-assoc_prot_Cse3"/>
</dbReference>
<proteinExistence type="predicted"/>
<accession>A0A917ZXN9</accession>
<evidence type="ECO:0000313" key="2">
    <source>
        <dbReference type="Proteomes" id="UP000641932"/>
    </source>
</evidence>
<dbReference type="Proteomes" id="UP000641932">
    <property type="component" value="Unassembled WGS sequence"/>
</dbReference>
<dbReference type="SMART" id="SM01101">
    <property type="entry name" value="CRISPR_assoc"/>
    <property type="match status" value="1"/>
</dbReference>
<evidence type="ECO:0000313" key="1">
    <source>
        <dbReference type="EMBL" id="GGO99239.1"/>
    </source>
</evidence>
<gene>
    <name evidence="1" type="ORF">GCM10012280_65230</name>
</gene>
<dbReference type="AlphaFoldDB" id="A0A917ZXN9"/>
<sequence>MNQPRAFLARIDLNLQDRAVQRDLRDANQMHKTLMRMVPDGLGPQARRITGMLYRLDTVEHGTILMVQASNVLDTSRLPDRYGRTQTRDLTPMFTALRKGLGVRYRIVVNPVKRERLPLERKDQRGRIVPLTGADADQWWIRRAADAGLELHTLTPAAVPAVLSRTTDASGMRHSLLRFDGTATVTDPAALTEALLSGIGRGKAYGAGLLSLAPAHTA</sequence>
<dbReference type="Gene3D" id="3.30.70.1200">
    <property type="entry name" value="Crispr-associated protein, domain 1"/>
    <property type="match status" value="1"/>
</dbReference>
<dbReference type="NCBIfam" id="TIGR01907">
    <property type="entry name" value="casE_Cse3"/>
    <property type="match status" value="1"/>
</dbReference>
<dbReference type="EMBL" id="BMMS01000043">
    <property type="protein sequence ID" value="GGO99239.1"/>
    <property type="molecule type" value="Genomic_DNA"/>
</dbReference>
<comment type="caution">
    <text evidence="1">The sequence shown here is derived from an EMBL/GenBank/DDBJ whole genome shotgun (WGS) entry which is preliminary data.</text>
</comment>
<dbReference type="CDD" id="cd09727">
    <property type="entry name" value="Cas6_I-E"/>
    <property type="match status" value="1"/>
</dbReference>
<dbReference type="Gene3D" id="3.30.70.1210">
    <property type="entry name" value="Crispr-associated protein, domain 2"/>
    <property type="match status" value="1"/>
</dbReference>
<reference evidence="1" key="2">
    <citation type="submission" date="2020-09" db="EMBL/GenBank/DDBJ databases">
        <authorList>
            <person name="Sun Q."/>
            <person name="Zhou Y."/>
        </authorList>
    </citation>
    <scope>NUCLEOTIDE SEQUENCE</scope>
    <source>
        <strain evidence="1">CGMCC 4.7201</strain>
    </source>
</reference>
<name>A0A917ZXN9_9ACTN</name>
<organism evidence="1 2">
    <name type="scientific">Wenjunlia tyrosinilytica</name>
    <dbReference type="NCBI Taxonomy" id="1544741"/>
    <lineage>
        <taxon>Bacteria</taxon>
        <taxon>Bacillati</taxon>
        <taxon>Actinomycetota</taxon>
        <taxon>Actinomycetes</taxon>
        <taxon>Kitasatosporales</taxon>
        <taxon>Streptomycetaceae</taxon>
        <taxon>Wenjunlia</taxon>
    </lineage>
</organism>